<dbReference type="AlphaFoldDB" id="A0A269TJE9"/>
<keyword evidence="1" id="KW-0472">Membrane</keyword>
<evidence type="ECO:0008006" key="4">
    <source>
        <dbReference type="Google" id="ProtNLM"/>
    </source>
</evidence>
<gene>
    <name evidence="2" type="ORF">CJJ23_02640</name>
</gene>
<keyword evidence="1" id="KW-0812">Transmembrane</keyword>
<name>A0A269TJE9_9BACT</name>
<proteinExistence type="predicted"/>
<protein>
    <recommendedName>
        <fullName evidence="4">DUF4231 domain-containing protein</fullName>
    </recommendedName>
</protein>
<dbReference type="RefSeq" id="WP_095334816.1">
    <property type="nucleotide sequence ID" value="NZ_NQNY01000007.1"/>
</dbReference>
<evidence type="ECO:0000256" key="1">
    <source>
        <dbReference type="SAM" id="Phobius"/>
    </source>
</evidence>
<dbReference type="EMBL" id="NQNY01000007">
    <property type="protein sequence ID" value="PAK21310.1"/>
    <property type="molecule type" value="Genomic_DNA"/>
</dbReference>
<sequence length="154" mass="18146">MANLMKFLFKNNDDDSLLNKDPKRKDAYQKYEAIRAINEKKEKRSKNTFLALRFLQLFLNFSLLILNLLQIRYNIFPVETIVFFITITIMFALITFVDSVISLFAFKNSINFLQEEKKLAELTLSDIKGNNYPQEIVEIYESIVETQNKNDTEL</sequence>
<feature type="transmembrane region" description="Helical" evidence="1">
    <location>
        <begin position="50"/>
        <end position="69"/>
    </location>
</feature>
<evidence type="ECO:0000313" key="2">
    <source>
        <dbReference type="EMBL" id="PAK21310.1"/>
    </source>
</evidence>
<comment type="caution">
    <text evidence="2">The sequence shown here is derived from an EMBL/GenBank/DDBJ whole genome shotgun (WGS) entry which is preliminary data.</text>
</comment>
<feature type="transmembrane region" description="Helical" evidence="1">
    <location>
        <begin position="81"/>
        <end position="106"/>
    </location>
</feature>
<reference evidence="3" key="1">
    <citation type="submission" date="2017-08" db="EMBL/GenBank/DDBJ databases">
        <authorList>
            <person name="Alvarez-Ponce D."/>
            <person name="Weitzman C.L."/>
            <person name="Tillett R.L."/>
            <person name="Sandmeier F.C."/>
            <person name="Tracy C.R."/>
        </authorList>
    </citation>
    <scope>NUCLEOTIDE SEQUENCE [LARGE SCALE GENOMIC DNA]</scope>
    <source>
        <strain evidence="3">723</strain>
    </source>
</reference>
<dbReference type="Proteomes" id="UP000216943">
    <property type="component" value="Unassembled WGS sequence"/>
</dbReference>
<keyword evidence="1" id="KW-1133">Transmembrane helix</keyword>
<accession>A0A269TJE9</accession>
<dbReference type="OrthoDB" id="9937843at2"/>
<organism evidence="2 3">
    <name type="scientific">Mycoplasmopsis agassizii</name>
    <dbReference type="NCBI Taxonomy" id="33922"/>
    <lineage>
        <taxon>Bacteria</taxon>
        <taxon>Bacillati</taxon>
        <taxon>Mycoplasmatota</taxon>
        <taxon>Mycoplasmoidales</taxon>
        <taxon>Metamycoplasmataceae</taxon>
        <taxon>Mycoplasmopsis</taxon>
    </lineage>
</organism>
<evidence type="ECO:0000313" key="3">
    <source>
        <dbReference type="Proteomes" id="UP000216943"/>
    </source>
</evidence>